<evidence type="ECO:0000313" key="3">
    <source>
        <dbReference type="Proteomes" id="UP000266673"/>
    </source>
</evidence>
<sequence>MAINKHGLIFLTALFIIQIINVRGGSIYSGTLQLPPYGGIWCACSDFNTTYISFSIRVSNTSMNVTPGFPGTTVPGSTPRNMSKYLPAVIAYQMTASNVTLFASNVSHTNFQYIPSLSCYEKPVQSCDQDVGDLPLDDNVSQCLAVQNPTGQPVYFNLSISWVKSVFVTNFTSPDVPGGHESLKKSIAVSSKQVYGFTQGLICTFMVLVISKFLH</sequence>
<gene>
    <name evidence="2" type="ORF">C2G38_2098241</name>
</gene>
<evidence type="ECO:0008006" key="4">
    <source>
        <dbReference type="Google" id="ProtNLM"/>
    </source>
</evidence>
<evidence type="ECO:0000313" key="2">
    <source>
        <dbReference type="EMBL" id="RIB13460.1"/>
    </source>
</evidence>
<reference evidence="2 3" key="1">
    <citation type="submission" date="2018-06" db="EMBL/GenBank/DDBJ databases">
        <title>Comparative genomics reveals the genomic features of Rhizophagus irregularis, R. cerebriforme, R. diaphanum and Gigaspora rosea, and their symbiotic lifestyle signature.</title>
        <authorList>
            <person name="Morin E."/>
            <person name="San Clemente H."/>
            <person name="Chen E.C.H."/>
            <person name="De La Providencia I."/>
            <person name="Hainaut M."/>
            <person name="Kuo A."/>
            <person name="Kohler A."/>
            <person name="Murat C."/>
            <person name="Tang N."/>
            <person name="Roy S."/>
            <person name="Loubradou J."/>
            <person name="Henrissat B."/>
            <person name="Grigoriev I.V."/>
            <person name="Corradi N."/>
            <person name="Roux C."/>
            <person name="Martin F.M."/>
        </authorList>
    </citation>
    <scope>NUCLEOTIDE SEQUENCE [LARGE SCALE GENOMIC DNA]</scope>
    <source>
        <strain evidence="2 3">DAOM 194757</strain>
    </source>
</reference>
<dbReference type="OrthoDB" id="2328082at2759"/>
<keyword evidence="1" id="KW-0732">Signal</keyword>
<keyword evidence="3" id="KW-1185">Reference proteome</keyword>
<organism evidence="2 3">
    <name type="scientific">Gigaspora rosea</name>
    <dbReference type="NCBI Taxonomy" id="44941"/>
    <lineage>
        <taxon>Eukaryota</taxon>
        <taxon>Fungi</taxon>
        <taxon>Fungi incertae sedis</taxon>
        <taxon>Mucoromycota</taxon>
        <taxon>Glomeromycotina</taxon>
        <taxon>Glomeromycetes</taxon>
        <taxon>Diversisporales</taxon>
        <taxon>Gigasporaceae</taxon>
        <taxon>Gigaspora</taxon>
    </lineage>
</organism>
<dbReference type="AlphaFoldDB" id="A0A397UT88"/>
<feature type="chain" id="PRO_5017362924" description="Reelin domain-containing protein" evidence="1">
    <location>
        <begin position="25"/>
        <end position="215"/>
    </location>
</feature>
<proteinExistence type="predicted"/>
<protein>
    <recommendedName>
        <fullName evidence="4">Reelin domain-containing protein</fullName>
    </recommendedName>
</protein>
<accession>A0A397UT88</accession>
<comment type="caution">
    <text evidence="2">The sequence shown here is derived from an EMBL/GenBank/DDBJ whole genome shotgun (WGS) entry which is preliminary data.</text>
</comment>
<evidence type="ECO:0000256" key="1">
    <source>
        <dbReference type="SAM" id="SignalP"/>
    </source>
</evidence>
<dbReference type="EMBL" id="QKWP01000921">
    <property type="protein sequence ID" value="RIB13460.1"/>
    <property type="molecule type" value="Genomic_DNA"/>
</dbReference>
<feature type="signal peptide" evidence="1">
    <location>
        <begin position="1"/>
        <end position="24"/>
    </location>
</feature>
<name>A0A397UT88_9GLOM</name>
<dbReference type="Proteomes" id="UP000266673">
    <property type="component" value="Unassembled WGS sequence"/>
</dbReference>